<feature type="region of interest" description="Disordered" evidence="1">
    <location>
        <begin position="25"/>
        <end position="45"/>
    </location>
</feature>
<comment type="caution">
    <text evidence="2">The sequence shown here is derived from an EMBL/GenBank/DDBJ whole genome shotgun (WGS) entry which is preliminary data.</text>
</comment>
<evidence type="ECO:0000256" key="1">
    <source>
        <dbReference type="SAM" id="MobiDB-lite"/>
    </source>
</evidence>
<evidence type="ECO:0000313" key="3">
    <source>
        <dbReference type="Proteomes" id="UP001270362"/>
    </source>
</evidence>
<feature type="compositionally biased region" description="Basic and acidic residues" evidence="1">
    <location>
        <begin position="158"/>
        <end position="167"/>
    </location>
</feature>
<organism evidence="2 3">
    <name type="scientific">Podospora appendiculata</name>
    <dbReference type="NCBI Taxonomy" id="314037"/>
    <lineage>
        <taxon>Eukaryota</taxon>
        <taxon>Fungi</taxon>
        <taxon>Dikarya</taxon>
        <taxon>Ascomycota</taxon>
        <taxon>Pezizomycotina</taxon>
        <taxon>Sordariomycetes</taxon>
        <taxon>Sordariomycetidae</taxon>
        <taxon>Sordariales</taxon>
        <taxon>Podosporaceae</taxon>
        <taxon>Podospora</taxon>
    </lineage>
</organism>
<accession>A0AAE1C8M8</accession>
<sequence>MQSIAETEVTSLRHCRSCGTSELATAYSSDDTDSDWSFPDSGDDESHLEEMGNIQTILQELARISMAVRKSSSKYRFQKADASLREEDYDELKSHLTCLMLIPSSGLFGKGLDVGSETRFNPERLTSLQRRLIHANIVRRNRIHYATRNTPPPSKIGSRLEPHEAATRKKPFSLPNFFEGWHSPRLSSMPRAK</sequence>
<evidence type="ECO:0000313" key="2">
    <source>
        <dbReference type="EMBL" id="KAK3682966.1"/>
    </source>
</evidence>
<reference evidence="2" key="2">
    <citation type="submission" date="2023-06" db="EMBL/GenBank/DDBJ databases">
        <authorList>
            <consortium name="Lawrence Berkeley National Laboratory"/>
            <person name="Haridas S."/>
            <person name="Hensen N."/>
            <person name="Bonometti L."/>
            <person name="Westerberg I."/>
            <person name="Brannstrom I.O."/>
            <person name="Guillou S."/>
            <person name="Cros-Aarteil S."/>
            <person name="Calhoun S."/>
            <person name="Kuo A."/>
            <person name="Mondo S."/>
            <person name="Pangilinan J."/>
            <person name="Riley R."/>
            <person name="Labutti K."/>
            <person name="Andreopoulos B."/>
            <person name="Lipzen A."/>
            <person name="Chen C."/>
            <person name="Yanf M."/>
            <person name="Daum C."/>
            <person name="Ng V."/>
            <person name="Clum A."/>
            <person name="Steindorff A."/>
            <person name="Ohm R."/>
            <person name="Martin F."/>
            <person name="Silar P."/>
            <person name="Natvig D."/>
            <person name="Lalanne C."/>
            <person name="Gautier V."/>
            <person name="Ament-Velasquez S.L."/>
            <person name="Kruys A."/>
            <person name="Hutchinson M.I."/>
            <person name="Powell A.J."/>
            <person name="Barry K."/>
            <person name="Miller A.N."/>
            <person name="Grigoriev I.V."/>
            <person name="Debuchy R."/>
            <person name="Gladieux P."/>
            <person name="Thoren M.H."/>
            <person name="Johannesson H."/>
        </authorList>
    </citation>
    <scope>NUCLEOTIDE SEQUENCE</scope>
    <source>
        <strain evidence="2">CBS 314.62</strain>
    </source>
</reference>
<reference evidence="2" key="1">
    <citation type="journal article" date="2023" name="Mol. Phylogenet. Evol.">
        <title>Genome-scale phylogeny and comparative genomics of the fungal order Sordariales.</title>
        <authorList>
            <person name="Hensen N."/>
            <person name="Bonometti L."/>
            <person name="Westerberg I."/>
            <person name="Brannstrom I.O."/>
            <person name="Guillou S."/>
            <person name="Cros-Aarteil S."/>
            <person name="Calhoun S."/>
            <person name="Haridas S."/>
            <person name="Kuo A."/>
            <person name="Mondo S."/>
            <person name="Pangilinan J."/>
            <person name="Riley R."/>
            <person name="LaButti K."/>
            <person name="Andreopoulos B."/>
            <person name="Lipzen A."/>
            <person name="Chen C."/>
            <person name="Yan M."/>
            <person name="Daum C."/>
            <person name="Ng V."/>
            <person name="Clum A."/>
            <person name="Steindorff A."/>
            <person name="Ohm R.A."/>
            <person name="Martin F."/>
            <person name="Silar P."/>
            <person name="Natvig D.O."/>
            <person name="Lalanne C."/>
            <person name="Gautier V."/>
            <person name="Ament-Velasquez S.L."/>
            <person name="Kruys A."/>
            <person name="Hutchinson M.I."/>
            <person name="Powell A.J."/>
            <person name="Barry K."/>
            <person name="Miller A.N."/>
            <person name="Grigoriev I.V."/>
            <person name="Debuchy R."/>
            <person name="Gladieux P."/>
            <person name="Hiltunen Thoren M."/>
            <person name="Johannesson H."/>
        </authorList>
    </citation>
    <scope>NUCLEOTIDE SEQUENCE</scope>
    <source>
        <strain evidence="2">CBS 314.62</strain>
    </source>
</reference>
<feature type="region of interest" description="Disordered" evidence="1">
    <location>
        <begin position="147"/>
        <end position="168"/>
    </location>
</feature>
<proteinExistence type="predicted"/>
<keyword evidence="3" id="KW-1185">Reference proteome</keyword>
<name>A0AAE1C8M8_9PEZI</name>
<dbReference type="AlphaFoldDB" id="A0AAE1C8M8"/>
<dbReference type="Proteomes" id="UP001270362">
    <property type="component" value="Unassembled WGS sequence"/>
</dbReference>
<gene>
    <name evidence="2" type="ORF">B0T22DRAFT_522568</name>
</gene>
<protein>
    <submittedName>
        <fullName evidence="2">Uncharacterized protein</fullName>
    </submittedName>
</protein>
<dbReference type="EMBL" id="JAULSO010000005">
    <property type="protein sequence ID" value="KAK3682966.1"/>
    <property type="molecule type" value="Genomic_DNA"/>
</dbReference>